<feature type="domain" description="ABC transmembrane type-1" evidence="8">
    <location>
        <begin position="69"/>
        <end position="282"/>
    </location>
</feature>
<feature type="transmembrane region" description="Helical" evidence="7">
    <location>
        <begin position="147"/>
        <end position="165"/>
    </location>
</feature>
<evidence type="ECO:0000256" key="7">
    <source>
        <dbReference type="RuleBase" id="RU363032"/>
    </source>
</evidence>
<evidence type="ECO:0000259" key="8">
    <source>
        <dbReference type="PROSITE" id="PS50928"/>
    </source>
</evidence>
<dbReference type="Gene3D" id="1.10.3720.10">
    <property type="entry name" value="MetI-like"/>
    <property type="match status" value="1"/>
</dbReference>
<proteinExistence type="inferred from homology"/>
<name>A0A2G6KJZ6_9BACT</name>
<evidence type="ECO:0000256" key="4">
    <source>
        <dbReference type="ARBA" id="ARBA00022692"/>
    </source>
</evidence>
<comment type="similarity">
    <text evidence="7">Belongs to the binding-protein-dependent transport system permease family.</text>
</comment>
<dbReference type="InterPro" id="IPR051393">
    <property type="entry name" value="ABC_transporter_permease"/>
</dbReference>
<keyword evidence="2 7" id="KW-0813">Transport</keyword>
<dbReference type="Proteomes" id="UP000230821">
    <property type="component" value="Unassembled WGS sequence"/>
</dbReference>
<dbReference type="EMBL" id="PDSK01000028">
    <property type="protein sequence ID" value="PIE35987.1"/>
    <property type="molecule type" value="Genomic_DNA"/>
</dbReference>
<evidence type="ECO:0000313" key="9">
    <source>
        <dbReference type="EMBL" id="PIE35987.1"/>
    </source>
</evidence>
<evidence type="ECO:0000256" key="1">
    <source>
        <dbReference type="ARBA" id="ARBA00004651"/>
    </source>
</evidence>
<dbReference type="InterPro" id="IPR000515">
    <property type="entry name" value="MetI-like"/>
</dbReference>
<evidence type="ECO:0000256" key="3">
    <source>
        <dbReference type="ARBA" id="ARBA00022475"/>
    </source>
</evidence>
<evidence type="ECO:0000313" key="10">
    <source>
        <dbReference type="Proteomes" id="UP000230821"/>
    </source>
</evidence>
<dbReference type="PANTHER" id="PTHR30193:SF37">
    <property type="entry name" value="INNER MEMBRANE ABC TRANSPORTER PERMEASE PROTEIN YCJO"/>
    <property type="match status" value="1"/>
</dbReference>
<evidence type="ECO:0000256" key="5">
    <source>
        <dbReference type="ARBA" id="ARBA00022989"/>
    </source>
</evidence>
<dbReference type="CDD" id="cd06261">
    <property type="entry name" value="TM_PBP2"/>
    <property type="match status" value="1"/>
</dbReference>
<dbReference type="GO" id="GO:0005886">
    <property type="term" value="C:plasma membrane"/>
    <property type="evidence" value="ECO:0007669"/>
    <property type="project" value="UniProtKB-SubCell"/>
</dbReference>
<organism evidence="9 10">
    <name type="scientific">candidate division KSB3 bacterium</name>
    <dbReference type="NCBI Taxonomy" id="2044937"/>
    <lineage>
        <taxon>Bacteria</taxon>
        <taxon>candidate division KSB3</taxon>
    </lineage>
</organism>
<keyword evidence="4 7" id="KW-0812">Transmembrane</keyword>
<keyword evidence="3" id="KW-1003">Cell membrane</keyword>
<evidence type="ECO:0000256" key="2">
    <source>
        <dbReference type="ARBA" id="ARBA00022448"/>
    </source>
</evidence>
<dbReference type="SUPFAM" id="SSF161098">
    <property type="entry name" value="MetI-like"/>
    <property type="match status" value="1"/>
</dbReference>
<accession>A0A2G6KJZ6</accession>
<dbReference type="Pfam" id="PF00528">
    <property type="entry name" value="BPD_transp_1"/>
    <property type="match status" value="1"/>
</dbReference>
<feature type="transmembrane region" description="Helical" evidence="7">
    <location>
        <begin position="71"/>
        <end position="94"/>
    </location>
</feature>
<feature type="transmembrane region" description="Helical" evidence="7">
    <location>
        <begin position="12"/>
        <end position="31"/>
    </location>
</feature>
<protein>
    <submittedName>
        <fullName evidence="9">Glycerol-3-phosphate ABC transporter permease</fullName>
    </submittedName>
</protein>
<feature type="transmembrane region" description="Helical" evidence="7">
    <location>
        <begin position="106"/>
        <end position="127"/>
    </location>
</feature>
<sequence>MKSHFDNKILPYFLLLPSFLIIGYFLFYPTIETFRLSFYRLGPFGIRKIFIGWENFQELLLSPNYLNSMKVSFLFSIGVVCVGLSCSLALAVLTNQKVAGMKIYRATLIWPYALSPAIAGALFVFIFDATSGPLNYLISVIFRVKPMWLTSSSLAIWVVIAAGAWKNIGYNIVFFLAGLQNIPKDIQEAADIDGANKFQVFWKITFPILSPITFFLLIMNLIYSFFGCFGLIDVMTQGGPSASTNIMIYNLYLDAFVNHKTGLAAAESILLFLIVVILTMIQFATSGKKVHYQ</sequence>
<gene>
    <name evidence="9" type="ORF">CSA56_02025</name>
</gene>
<dbReference type="PROSITE" id="PS50928">
    <property type="entry name" value="ABC_TM1"/>
    <property type="match status" value="1"/>
</dbReference>
<feature type="transmembrane region" description="Helical" evidence="7">
    <location>
        <begin position="263"/>
        <end position="284"/>
    </location>
</feature>
<dbReference type="AlphaFoldDB" id="A0A2G6KJZ6"/>
<comment type="subcellular location">
    <subcellularLocation>
        <location evidence="1 7">Cell membrane</location>
        <topology evidence="1 7">Multi-pass membrane protein</topology>
    </subcellularLocation>
</comment>
<evidence type="ECO:0000256" key="6">
    <source>
        <dbReference type="ARBA" id="ARBA00023136"/>
    </source>
</evidence>
<keyword evidence="6 7" id="KW-0472">Membrane</keyword>
<reference evidence="9 10" key="1">
    <citation type="submission" date="2017-10" db="EMBL/GenBank/DDBJ databases">
        <title>Novel microbial diversity and functional potential in the marine mammal oral microbiome.</title>
        <authorList>
            <person name="Dudek N.K."/>
            <person name="Sun C.L."/>
            <person name="Burstein D."/>
            <person name="Kantor R.S."/>
            <person name="Aliaga Goltsman D.S."/>
            <person name="Bik E.M."/>
            <person name="Thomas B.C."/>
            <person name="Banfield J.F."/>
            <person name="Relman D.A."/>
        </authorList>
    </citation>
    <scope>NUCLEOTIDE SEQUENCE [LARGE SCALE GENOMIC DNA]</scope>
    <source>
        <strain evidence="9">DOLJORAL78_47_16</strain>
    </source>
</reference>
<dbReference type="InterPro" id="IPR035906">
    <property type="entry name" value="MetI-like_sf"/>
</dbReference>
<feature type="transmembrane region" description="Helical" evidence="7">
    <location>
        <begin position="212"/>
        <end position="232"/>
    </location>
</feature>
<keyword evidence="5 7" id="KW-1133">Transmembrane helix</keyword>
<dbReference type="GO" id="GO:0055085">
    <property type="term" value="P:transmembrane transport"/>
    <property type="evidence" value="ECO:0007669"/>
    <property type="project" value="InterPro"/>
</dbReference>
<comment type="caution">
    <text evidence="9">The sequence shown here is derived from an EMBL/GenBank/DDBJ whole genome shotgun (WGS) entry which is preliminary data.</text>
</comment>
<dbReference type="PANTHER" id="PTHR30193">
    <property type="entry name" value="ABC TRANSPORTER PERMEASE PROTEIN"/>
    <property type="match status" value="1"/>
</dbReference>